<feature type="transmembrane region" description="Helical" evidence="3">
    <location>
        <begin position="58"/>
        <end position="85"/>
    </location>
</feature>
<protein>
    <recommendedName>
        <fullName evidence="6">DUF2304 domain-containing protein</fullName>
    </recommendedName>
</protein>
<accession>A0ABP5EUD6</accession>
<keyword evidence="3" id="KW-1133">Transmembrane helix</keyword>
<dbReference type="InterPro" id="IPR019277">
    <property type="entry name" value="DUF2304"/>
</dbReference>
<feature type="coiled-coil region" evidence="1">
    <location>
        <begin position="87"/>
        <end position="114"/>
    </location>
</feature>
<keyword evidence="3" id="KW-0812">Transmembrane</keyword>
<dbReference type="EMBL" id="BAAAQM010000084">
    <property type="protein sequence ID" value="GAA2004952.1"/>
    <property type="molecule type" value="Genomic_DNA"/>
</dbReference>
<gene>
    <name evidence="4" type="ORF">GCM10009838_83960</name>
</gene>
<keyword evidence="5" id="KW-1185">Reference proteome</keyword>
<name>A0ABP5EUD6_9ACTN</name>
<feature type="region of interest" description="Disordered" evidence="2">
    <location>
        <begin position="115"/>
        <end position="169"/>
    </location>
</feature>
<feature type="compositionally biased region" description="Basic and acidic residues" evidence="2">
    <location>
        <begin position="160"/>
        <end position="169"/>
    </location>
</feature>
<feature type="transmembrane region" description="Helical" evidence="3">
    <location>
        <begin position="6"/>
        <end position="22"/>
    </location>
</feature>
<keyword evidence="1" id="KW-0175">Coiled coil</keyword>
<proteinExistence type="predicted"/>
<dbReference type="Proteomes" id="UP001499854">
    <property type="component" value="Unassembled WGS sequence"/>
</dbReference>
<evidence type="ECO:0000256" key="3">
    <source>
        <dbReference type="SAM" id="Phobius"/>
    </source>
</evidence>
<sequence>MKLAIMTGVVALLLLALIFELLRRRQLREKYAVLWLVVGLVTLPLGFIPWSLDNVSSWLGVASGASLVLFLAVVFLLVVCIHLSWEASRLEDETRALAEEVALIRAELRDVKEQQAEQAAEQTTGQQGANGTAPKAPNGAAHGAPNGTANGRPVPIVAQRDGKAVVGER</sequence>
<dbReference type="RefSeq" id="WP_344662817.1">
    <property type="nucleotide sequence ID" value="NZ_BAAAQM010000084.1"/>
</dbReference>
<keyword evidence="3" id="KW-0472">Membrane</keyword>
<evidence type="ECO:0000313" key="4">
    <source>
        <dbReference type="EMBL" id="GAA2004952.1"/>
    </source>
</evidence>
<feature type="compositionally biased region" description="Low complexity" evidence="2">
    <location>
        <begin position="116"/>
        <end position="151"/>
    </location>
</feature>
<feature type="transmembrane region" description="Helical" evidence="3">
    <location>
        <begin position="34"/>
        <end position="52"/>
    </location>
</feature>
<evidence type="ECO:0000313" key="5">
    <source>
        <dbReference type="Proteomes" id="UP001499854"/>
    </source>
</evidence>
<dbReference type="Pfam" id="PF10066">
    <property type="entry name" value="DUF2304"/>
    <property type="match status" value="1"/>
</dbReference>
<evidence type="ECO:0008006" key="6">
    <source>
        <dbReference type="Google" id="ProtNLM"/>
    </source>
</evidence>
<reference evidence="5" key="1">
    <citation type="journal article" date="2019" name="Int. J. Syst. Evol. Microbiol.">
        <title>The Global Catalogue of Microorganisms (GCM) 10K type strain sequencing project: providing services to taxonomists for standard genome sequencing and annotation.</title>
        <authorList>
            <consortium name="The Broad Institute Genomics Platform"/>
            <consortium name="The Broad Institute Genome Sequencing Center for Infectious Disease"/>
            <person name="Wu L."/>
            <person name="Ma J."/>
        </authorList>
    </citation>
    <scope>NUCLEOTIDE SEQUENCE [LARGE SCALE GENOMIC DNA]</scope>
    <source>
        <strain evidence="5">JCM 16013</strain>
    </source>
</reference>
<organism evidence="4 5">
    <name type="scientific">Catenulispora subtropica</name>
    <dbReference type="NCBI Taxonomy" id="450798"/>
    <lineage>
        <taxon>Bacteria</taxon>
        <taxon>Bacillati</taxon>
        <taxon>Actinomycetota</taxon>
        <taxon>Actinomycetes</taxon>
        <taxon>Catenulisporales</taxon>
        <taxon>Catenulisporaceae</taxon>
        <taxon>Catenulispora</taxon>
    </lineage>
</organism>
<evidence type="ECO:0000256" key="1">
    <source>
        <dbReference type="SAM" id="Coils"/>
    </source>
</evidence>
<comment type="caution">
    <text evidence="4">The sequence shown here is derived from an EMBL/GenBank/DDBJ whole genome shotgun (WGS) entry which is preliminary data.</text>
</comment>
<evidence type="ECO:0000256" key="2">
    <source>
        <dbReference type="SAM" id="MobiDB-lite"/>
    </source>
</evidence>